<feature type="compositionally biased region" description="Acidic residues" evidence="10">
    <location>
        <begin position="169"/>
        <end position="183"/>
    </location>
</feature>
<dbReference type="EMBL" id="ML210232">
    <property type="protein sequence ID" value="TFK22813.1"/>
    <property type="molecule type" value="Genomic_DNA"/>
</dbReference>
<keyword evidence="8" id="KW-0539">Nucleus</keyword>
<dbReference type="InterPro" id="IPR036915">
    <property type="entry name" value="Cyclin-like_sf"/>
</dbReference>
<comment type="similarity">
    <text evidence="2">Belongs to the cyclin family. Cyclin C subfamily.</text>
</comment>
<evidence type="ECO:0000313" key="12">
    <source>
        <dbReference type="EMBL" id="TFK22813.1"/>
    </source>
</evidence>
<dbReference type="Gene3D" id="1.10.472.10">
    <property type="entry name" value="Cyclin-like"/>
    <property type="match status" value="2"/>
</dbReference>
<comment type="subcellular location">
    <subcellularLocation>
        <location evidence="1">Nucleus</location>
    </subcellularLocation>
</comment>
<evidence type="ECO:0000313" key="13">
    <source>
        <dbReference type="Proteomes" id="UP000307440"/>
    </source>
</evidence>
<evidence type="ECO:0000256" key="9">
    <source>
        <dbReference type="RuleBase" id="RU000383"/>
    </source>
</evidence>
<dbReference type="CDD" id="cd20513">
    <property type="entry name" value="CYCLIN_CCNC_rpt1"/>
    <property type="match status" value="1"/>
</dbReference>
<evidence type="ECO:0000256" key="10">
    <source>
        <dbReference type="SAM" id="MobiDB-lite"/>
    </source>
</evidence>
<sequence length="493" mass="54235">MATDFWVSSHYRRWLVDRATLKLARQYDRDYVSEDDHLDFLAIFFANIITRLGKKLQLRQRVIATATVFFRRFYLKNLYCETDPFLVISACIYVAAKAEESPVHIKNVLAESRTLFSQHYGVKNFPTDNAKLAEVEFYLVDDLESDLIVYHPYRTLLALCKTGSTDESGTGEEGEEGEEEEVGEVSTSHNAGVGIDSGPRYWGTGEGKLILSKEALQIAWSIINDTYRSELCLLYPPHLIAIAALYLTFILHPPEQTRSDEDSKPQPRRSSRNNHDSKSRAESTKNPDPITFLSQLNVSLPLVATIAQEIISLYTLWDRYKEDASPDAPSSSLLSKSSSKAQTASRSSSQTDLTKALGTKGKARIVPVTSSSSDPIPIPVVVDLTRSTSSSTSTSDLDSEFHVANPSQPITTTFLVDMLSQMRYAKLMDVAHGGEGELLGLSPSAAASVVQTGGPLQIPHSASSQTSSASGMSVGMAPQYAINKVLERAMNYG</sequence>
<dbReference type="Proteomes" id="UP000307440">
    <property type="component" value="Unassembled WGS sequence"/>
</dbReference>
<gene>
    <name evidence="12" type="ORF">FA15DRAFT_706047</name>
</gene>
<dbReference type="OrthoDB" id="10266018at2759"/>
<dbReference type="InterPro" id="IPR013763">
    <property type="entry name" value="Cyclin-like_dom"/>
</dbReference>
<keyword evidence="3" id="KW-0678">Repressor</keyword>
<dbReference type="SUPFAM" id="SSF47954">
    <property type="entry name" value="Cyclin-like"/>
    <property type="match status" value="2"/>
</dbReference>
<dbReference type="GO" id="GO:0006357">
    <property type="term" value="P:regulation of transcription by RNA polymerase II"/>
    <property type="evidence" value="ECO:0007669"/>
    <property type="project" value="InterPro"/>
</dbReference>
<evidence type="ECO:0000256" key="4">
    <source>
        <dbReference type="ARBA" id="ARBA00023015"/>
    </source>
</evidence>
<dbReference type="GO" id="GO:0005634">
    <property type="term" value="C:nucleus"/>
    <property type="evidence" value="ECO:0007669"/>
    <property type="project" value="UniProtKB-SubCell"/>
</dbReference>
<dbReference type="InterPro" id="IPR006671">
    <property type="entry name" value="Cyclin_N"/>
</dbReference>
<feature type="region of interest" description="Disordered" evidence="10">
    <location>
        <begin position="325"/>
        <end position="360"/>
    </location>
</feature>
<protein>
    <recommendedName>
        <fullName evidence="11">Cyclin-like domain-containing protein</fullName>
    </recommendedName>
</protein>
<evidence type="ECO:0000256" key="6">
    <source>
        <dbReference type="ARBA" id="ARBA00023159"/>
    </source>
</evidence>
<dbReference type="FunFam" id="1.10.472.10:FF:000076">
    <property type="entry name" value="RNA polymerase II holoenzyme cyclin-like subunit"/>
    <property type="match status" value="1"/>
</dbReference>
<dbReference type="STRING" id="230819.A0A5C3KSL2"/>
<evidence type="ECO:0000256" key="1">
    <source>
        <dbReference type="ARBA" id="ARBA00004123"/>
    </source>
</evidence>
<evidence type="ECO:0000259" key="11">
    <source>
        <dbReference type="SMART" id="SM00385"/>
    </source>
</evidence>
<evidence type="ECO:0000256" key="3">
    <source>
        <dbReference type="ARBA" id="ARBA00022491"/>
    </source>
</evidence>
<dbReference type="AlphaFoldDB" id="A0A5C3KSL2"/>
<keyword evidence="13" id="KW-1185">Reference proteome</keyword>
<evidence type="ECO:0000256" key="8">
    <source>
        <dbReference type="ARBA" id="ARBA00023242"/>
    </source>
</evidence>
<keyword evidence="5 9" id="KW-0195">Cyclin</keyword>
<feature type="region of interest" description="Disordered" evidence="10">
    <location>
        <begin position="256"/>
        <end position="288"/>
    </location>
</feature>
<dbReference type="SMART" id="SM00385">
    <property type="entry name" value="CYCLIN"/>
    <property type="match status" value="1"/>
</dbReference>
<dbReference type="Pfam" id="PF00134">
    <property type="entry name" value="Cyclin_N"/>
    <property type="match status" value="1"/>
</dbReference>
<dbReference type="InterPro" id="IPR043198">
    <property type="entry name" value="Cyclin/Ssn8"/>
</dbReference>
<dbReference type="PANTHER" id="PTHR10026">
    <property type="entry name" value="CYCLIN"/>
    <property type="match status" value="1"/>
</dbReference>
<feature type="compositionally biased region" description="Basic and acidic residues" evidence="10">
    <location>
        <begin position="273"/>
        <end position="285"/>
    </location>
</feature>
<feature type="compositionally biased region" description="Basic and acidic residues" evidence="10">
    <location>
        <begin position="256"/>
        <end position="265"/>
    </location>
</feature>
<keyword evidence="6" id="KW-0010">Activator</keyword>
<evidence type="ECO:0000256" key="2">
    <source>
        <dbReference type="ARBA" id="ARBA00008638"/>
    </source>
</evidence>
<dbReference type="GO" id="GO:0016538">
    <property type="term" value="F:cyclin-dependent protein serine/threonine kinase regulator activity"/>
    <property type="evidence" value="ECO:0007669"/>
    <property type="project" value="InterPro"/>
</dbReference>
<keyword evidence="7" id="KW-0804">Transcription</keyword>
<organism evidence="12 13">
    <name type="scientific">Coprinopsis marcescibilis</name>
    <name type="common">Agaric fungus</name>
    <name type="synonym">Psathyrella marcescibilis</name>
    <dbReference type="NCBI Taxonomy" id="230819"/>
    <lineage>
        <taxon>Eukaryota</taxon>
        <taxon>Fungi</taxon>
        <taxon>Dikarya</taxon>
        <taxon>Basidiomycota</taxon>
        <taxon>Agaricomycotina</taxon>
        <taxon>Agaricomycetes</taxon>
        <taxon>Agaricomycetidae</taxon>
        <taxon>Agaricales</taxon>
        <taxon>Agaricineae</taxon>
        <taxon>Psathyrellaceae</taxon>
        <taxon>Coprinopsis</taxon>
    </lineage>
</organism>
<evidence type="ECO:0000256" key="7">
    <source>
        <dbReference type="ARBA" id="ARBA00023163"/>
    </source>
</evidence>
<accession>A0A5C3KSL2</accession>
<keyword evidence="4" id="KW-0805">Transcription regulation</keyword>
<name>A0A5C3KSL2_COPMA</name>
<feature type="compositionally biased region" description="Low complexity" evidence="10">
    <location>
        <begin position="326"/>
        <end position="351"/>
    </location>
</feature>
<reference evidence="12 13" key="1">
    <citation type="journal article" date="2019" name="Nat. Ecol. Evol.">
        <title>Megaphylogeny resolves global patterns of mushroom evolution.</title>
        <authorList>
            <person name="Varga T."/>
            <person name="Krizsan K."/>
            <person name="Foldi C."/>
            <person name="Dima B."/>
            <person name="Sanchez-Garcia M."/>
            <person name="Sanchez-Ramirez S."/>
            <person name="Szollosi G.J."/>
            <person name="Szarkandi J.G."/>
            <person name="Papp V."/>
            <person name="Albert L."/>
            <person name="Andreopoulos W."/>
            <person name="Angelini C."/>
            <person name="Antonin V."/>
            <person name="Barry K.W."/>
            <person name="Bougher N.L."/>
            <person name="Buchanan P."/>
            <person name="Buyck B."/>
            <person name="Bense V."/>
            <person name="Catcheside P."/>
            <person name="Chovatia M."/>
            <person name="Cooper J."/>
            <person name="Damon W."/>
            <person name="Desjardin D."/>
            <person name="Finy P."/>
            <person name="Geml J."/>
            <person name="Haridas S."/>
            <person name="Hughes K."/>
            <person name="Justo A."/>
            <person name="Karasinski D."/>
            <person name="Kautmanova I."/>
            <person name="Kiss B."/>
            <person name="Kocsube S."/>
            <person name="Kotiranta H."/>
            <person name="LaButti K.M."/>
            <person name="Lechner B.E."/>
            <person name="Liimatainen K."/>
            <person name="Lipzen A."/>
            <person name="Lukacs Z."/>
            <person name="Mihaltcheva S."/>
            <person name="Morgado L.N."/>
            <person name="Niskanen T."/>
            <person name="Noordeloos M.E."/>
            <person name="Ohm R.A."/>
            <person name="Ortiz-Santana B."/>
            <person name="Ovrebo C."/>
            <person name="Racz N."/>
            <person name="Riley R."/>
            <person name="Savchenko A."/>
            <person name="Shiryaev A."/>
            <person name="Soop K."/>
            <person name="Spirin V."/>
            <person name="Szebenyi C."/>
            <person name="Tomsovsky M."/>
            <person name="Tulloss R.E."/>
            <person name="Uehling J."/>
            <person name="Grigoriev I.V."/>
            <person name="Vagvolgyi C."/>
            <person name="Papp T."/>
            <person name="Martin F.M."/>
            <person name="Miettinen O."/>
            <person name="Hibbett D.S."/>
            <person name="Nagy L.G."/>
        </authorList>
    </citation>
    <scope>NUCLEOTIDE SEQUENCE [LARGE SCALE GENOMIC DNA]</scope>
    <source>
        <strain evidence="12 13">CBS 121175</strain>
    </source>
</reference>
<evidence type="ECO:0000256" key="5">
    <source>
        <dbReference type="ARBA" id="ARBA00023127"/>
    </source>
</evidence>
<feature type="region of interest" description="Disordered" evidence="10">
    <location>
        <begin position="165"/>
        <end position="191"/>
    </location>
</feature>
<feature type="domain" description="Cyclin-like" evidence="11">
    <location>
        <begin position="47"/>
        <end position="141"/>
    </location>
</feature>
<proteinExistence type="inferred from homology"/>